<evidence type="ECO:0000313" key="2">
    <source>
        <dbReference type="Proteomes" id="UP000033385"/>
    </source>
</evidence>
<evidence type="ECO:0000313" key="1">
    <source>
        <dbReference type="EMBL" id="KJV67677.1"/>
    </source>
</evidence>
<dbReference type="AlphaFoldDB" id="A0A0F3NIZ6"/>
<accession>A0A0F3NIZ6</accession>
<dbReference type="Proteomes" id="UP000033385">
    <property type="component" value="Unassembled WGS sequence"/>
</dbReference>
<name>A0A0F3NIZ6_ANAPH</name>
<comment type="caution">
    <text evidence="1">The sequence shown here is derived from an EMBL/GenBank/DDBJ whole genome shotgun (WGS) entry which is preliminary data.</text>
</comment>
<gene>
    <name evidence="1" type="ORF">APHNP_0344</name>
</gene>
<sequence>MRMHEEPVFFGRSTEYVICVVGDHEKCALLVTRALNAVAR</sequence>
<reference evidence="1 2" key="1">
    <citation type="submission" date="2015-01" db="EMBL/GenBank/DDBJ databases">
        <title>Genome Sequencing of Rickettsiales.</title>
        <authorList>
            <person name="Daugherty S.C."/>
            <person name="Su Q."/>
            <person name="Abolude K."/>
            <person name="Beier-Sexton M."/>
            <person name="Carlyon J.A."/>
            <person name="Carter R."/>
            <person name="Day N.P."/>
            <person name="Dumler S.J."/>
            <person name="Dyachenko V."/>
            <person name="Godinez A."/>
            <person name="Kurtti T.J."/>
            <person name="Lichay M."/>
            <person name="Mullins K.E."/>
            <person name="Ott S."/>
            <person name="Pappas-Brown V."/>
            <person name="Paris D.H."/>
            <person name="Patel P."/>
            <person name="Richards A.L."/>
            <person name="Sadzewicz L."/>
            <person name="Sears K."/>
            <person name="Seidman D."/>
            <person name="Sengamalay N."/>
            <person name="Stenos J."/>
            <person name="Tallon L.J."/>
            <person name="Vincent G."/>
            <person name="Fraser C.M."/>
            <person name="Munderloh U."/>
            <person name="Dunning-Hotopp J.C."/>
        </authorList>
    </citation>
    <scope>NUCLEOTIDE SEQUENCE [LARGE SCALE GENOMIC DNA]</scope>
    <source>
        <strain evidence="1 2">ApNP</strain>
    </source>
</reference>
<proteinExistence type="predicted"/>
<protein>
    <submittedName>
        <fullName evidence="1">Uncharacterized protein</fullName>
    </submittedName>
</protein>
<dbReference type="PATRIC" id="fig|1359153.3.peg.356"/>
<organism evidence="1 2">
    <name type="scientific">Anaplasma phagocytophilum str. ApNP</name>
    <dbReference type="NCBI Taxonomy" id="1359153"/>
    <lineage>
        <taxon>Bacteria</taxon>
        <taxon>Pseudomonadati</taxon>
        <taxon>Pseudomonadota</taxon>
        <taxon>Alphaproteobacteria</taxon>
        <taxon>Rickettsiales</taxon>
        <taxon>Anaplasmataceae</taxon>
        <taxon>Anaplasma</taxon>
        <taxon>phagocytophilum group</taxon>
    </lineage>
</organism>
<dbReference type="EMBL" id="LANW01000001">
    <property type="protein sequence ID" value="KJV67677.1"/>
    <property type="molecule type" value="Genomic_DNA"/>
</dbReference>